<proteinExistence type="predicted"/>
<dbReference type="Proteomes" id="UP001352852">
    <property type="component" value="Unassembled WGS sequence"/>
</dbReference>
<sequence length="109" mass="12515">MAGFSPETPYVTIKNSRYKRFSPIVCGVQPHGKDNTPHTDRFHLQTFRFQMGNLVNSLEIKLEFRVIPFVFLSPRFMIGYTSHSTGCMLVCSQGMPHRVGNRDKTIQHV</sequence>
<dbReference type="EMBL" id="JAHUTJ010031428">
    <property type="protein sequence ID" value="MED6276070.1"/>
    <property type="molecule type" value="Genomic_DNA"/>
</dbReference>
<evidence type="ECO:0000313" key="2">
    <source>
        <dbReference type="Proteomes" id="UP001352852"/>
    </source>
</evidence>
<comment type="caution">
    <text evidence="1">The sequence shown here is derived from an EMBL/GenBank/DDBJ whole genome shotgun (WGS) entry which is preliminary data.</text>
</comment>
<evidence type="ECO:0000313" key="1">
    <source>
        <dbReference type="EMBL" id="MED6276070.1"/>
    </source>
</evidence>
<reference evidence="1 2" key="1">
    <citation type="submission" date="2021-06" db="EMBL/GenBank/DDBJ databases">
        <authorList>
            <person name="Palmer J.M."/>
        </authorList>
    </citation>
    <scope>NUCLEOTIDE SEQUENCE [LARGE SCALE GENOMIC DNA]</scope>
    <source>
        <strain evidence="1 2">CL_MEX2019</strain>
        <tissue evidence="1">Muscle</tissue>
    </source>
</reference>
<organism evidence="1 2">
    <name type="scientific">Characodon lateralis</name>
    <dbReference type="NCBI Taxonomy" id="208331"/>
    <lineage>
        <taxon>Eukaryota</taxon>
        <taxon>Metazoa</taxon>
        <taxon>Chordata</taxon>
        <taxon>Craniata</taxon>
        <taxon>Vertebrata</taxon>
        <taxon>Euteleostomi</taxon>
        <taxon>Actinopterygii</taxon>
        <taxon>Neopterygii</taxon>
        <taxon>Teleostei</taxon>
        <taxon>Neoteleostei</taxon>
        <taxon>Acanthomorphata</taxon>
        <taxon>Ovalentaria</taxon>
        <taxon>Atherinomorphae</taxon>
        <taxon>Cyprinodontiformes</taxon>
        <taxon>Goodeidae</taxon>
        <taxon>Characodon</taxon>
    </lineage>
</organism>
<gene>
    <name evidence="1" type="ORF">CHARACLAT_033293</name>
</gene>
<name>A0ABU7DNZ1_9TELE</name>
<protein>
    <submittedName>
        <fullName evidence="1">Uncharacterized protein</fullName>
    </submittedName>
</protein>
<accession>A0ABU7DNZ1</accession>
<keyword evidence="2" id="KW-1185">Reference proteome</keyword>